<evidence type="ECO:0000313" key="6">
    <source>
        <dbReference type="Proteomes" id="UP000574276"/>
    </source>
</evidence>
<keyword evidence="1" id="KW-0378">Hydrolase</keyword>
<dbReference type="AlphaFoldDB" id="A0A839K7D8"/>
<gene>
    <name evidence="5" type="ORF">H0486_16910</name>
</gene>
<keyword evidence="3" id="KW-0472">Membrane</keyword>
<dbReference type="PANTHER" id="PTHR43156:SF2">
    <property type="entry name" value="STAGE II SPORULATION PROTEIN E"/>
    <property type="match status" value="1"/>
</dbReference>
<dbReference type="SMART" id="SM00331">
    <property type="entry name" value="PP2C_SIG"/>
    <property type="match status" value="1"/>
</dbReference>
<dbReference type="InterPro" id="IPR052016">
    <property type="entry name" value="Bact_Sigma-Reg"/>
</dbReference>
<evidence type="ECO:0000256" key="2">
    <source>
        <dbReference type="SAM" id="Coils"/>
    </source>
</evidence>
<name>A0A839K7D8_9FIRM</name>
<proteinExistence type="predicted"/>
<dbReference type="GO" id="GO:0016791">
    <property type="term" value="F:phosphatase activity"/>
    <property type="evidence" value="ECO:0007669"/>
    <property type="project" value="TreeGrafter"/>
</dbReference>
<dbReference type="SUPFAM" id="SSF81606">
    <property type="entry name" value="PP2C-like"/>
    <property type="match status" value="1"/>
</dbReference>
<accession>A0A839K7D8</accession>
<dbReference type="InterPro" id="IPR036457">
    <property type="entry name" value="PPM-type-like_dom_sf"/>
</dbReference>
<feature type="transmembrane region" description="Helical" evidence="3">
    <location>
        <begin position="197"/>
        <end position="219"/>
    </location>
</feature>
<evidence type="ECO:0000256" key="3">
    <source>
        <dbReference type="SAM" id="Phobius"/>
    </source>
</evidence>
<dbReference type="Pfam" id="PF07228">
    <property type="entry name" value="SpoIIE"/>
    <property type="match status" value="1"/>
</dbReference>
<keyword evidence="3" id="KW-1133">Transmembrane helix</keyword>
<evidence type="ECO:0000259" key="4">
    <source>
        <dbReference type="SMART" id="SM00331"/>
    </source>
</evidence>
<feature type="transmembrane region" description="Helical" evidence="3">
    <location>
        <begin position="15"/>
        <end position="36"/>
    </location>
</feature>
<dbReference type="Gene3D" id="3.60.40.10">
    <property type="entry name" value="PPM-type phosphatase domain"/>
    <property type="match status" value="1"/>
</dbReference>
<feature type="domain" description="PPM-type phosphatase" evidence="4">
    <location>
        <begin position="314"/>
        <end position="531"/>
    </location>
</feature>
<dbReference type="Proteomes" id="UP000574276">
    <property type="component" value="Unassembled WGS sequence"/>
</dbReference>
<evidence type="ECO:0000313" key="5">
    <source>
        <dbReference type="EMBL" id="MBB2184561.1"/>
    </source>
</evidence>
<keyword evidence="3" id="KW-0812">Transmembrane</keyword>
<keyword evidence="2" id="KW-0175">Coiled coil</keyword>
<comment type="caution">
    <text evidence="5">The sequence shown here is derived from an EMBL/GenBank/DDBJ whole genome shotgun (WGS) entry which is preliminary data.</text>
</comment>
<organism evidence="5 6">
    <name type="scientific">Variimorphobacter saccharofermentans</name>
    <dbReference type="NCBI Taxonomy" id="2755051"/>
    <lineage>
        <taxon>Bacteria</taxon>
        <taxon>Bacillati</taxon>
        <taxon>Bacillota</taxon>
        <taxon>Clostridia</taxon>
        <taxon>Lachnospirales</taxon>
        <taxon>Lachnospiraceae</taxon>
        <taxon>Variimorphobacter</taxon>
    </lineage>
</organism>
<dbReference type="InterPro" id="IPR001932">
    <property type="entry name" value="PPM-type_phosphatase-like_dom"/>
</dbReference>
<dbReference type="RefSeq" id="WP_228354124.1">
    <property type="nucleotide sequence ID" value="NZ_JACEGA010000001.1"/>
</dbReference>
<sequence length="535" mass="60537">MKYARQYKQNLSFKLTAGFIILGILICSTSCTISYMKYKSVIEKLYNDTAYQIAEVARSYINGDDIERYLKTGIVDDKYESMGEKITTLRNSMKVNYIYIAKLEGIDLTYIYDVDNPEDQFPPFALGDTGQINPKFREDAKKIVTTGERVDNYFYSHSQFGYNTSAIIPIYNSQNEIIAILGVEIAMEKLHSNMLEYILYAVVLSTILITFFILLYMNYLRRKVVAPINLITREALSFIKHETKVSEHLDKVKTQDEIEHLAYAIKKMEIDINEYIKNLTETTAEKERISAELNIASQIQTSMLPCISPSFPKRKEIYIDAMMRSAKEVGGDFYDFFMVGEDQIAVVIADVSGKGVPAALFIVITKTLIKNQVQAGYSPAEAFATVNSQLCENSDAGMFVTAWMGILDITTGKLTYVNAGHTPPLLKTNGGGFEYLKSHSGFVLAGLKEMNYIQFEIQLHKGDTLFLYTDGITEATNRYYEKYGEYRLLAVLNQNRGALPKTLLKAVVDDVDLHIEDTTQSDDLTMLALTYNGRI</sequence>
<keyword evidence="6" id="KW-1185">Reference proteome</keyword>
<feature type="coiled-coil region" evidence="2">
    <location>
        <begin position="265"/>
        <end position="292"/>
    </location>
</feature>
<evidence type="ECO:0000256" key="1">
    <source>
        <dbReference type="ARBA" id="ARBA00022801"/>
    </source>
</evidence>
<dbReference type="EMBL" id="JACEGA010000001">
    <property type="protein sequence ID" value="MBB2184561.1"/>
    <property type="molecule type" value="Genomic_DNA"/>
</dbReference>
<dbReference type="Gene3D" id="6.10.340.10">
    <property type="match status" value="1"/>
</dbReference>
<reference evidence="5 6" key="1">
    <citation type="submission" date="2020-07" db="EMBL/GenBank/DDBJ databases">
        <title>Characterization and genome sequencing of isolate MD1, a novel member within the family Lachnospiraceae.</title>
        <authorList>
            <person name="Rettenmaier R."/>
            <person name="Di Bello L."/>
            <person name="Zinser C."/>
            <person name="Scheitz K."/>
            <person name="Liebl W."/>
            <person name="Zverlov V."/>
        </authorList>
    </citation>
    <scope>NUCLEOTIDE SEQUENCE [LARGE SCALE GENOMIC DNA]</scope>
    <source>
        <strain evidence="5 6">MD1</strain>
    </source>
</reference>
<protein>
    <submittedName>
        <fullName evidence="5">Serine/threonine-protein phosphatase</fullName>
    </submittedName>
</protein>
<dbReference type="PANTHER" id="PTHR43156">
    <property type="entry name" value="STAGE II SPORULATION PROTEIN E-RELATED"/>
    <property type="match status" value="1"/>
</dbReference>